<feature type="compositionally biased region" description="Basic residues" evidence="1">
    <location>
        <begin position="54"/>
        <end position="68"/>
    </location>
</feature>
<evidence type="ECO:0000256" key="1">
    <source>
        <dbReference type="SAM" id="MobiDB-lite"/>
    </source>
</evidence>
<feature type="compositionally biased region" description="Basic residues" evidence="1">
    <location>
        <begin position="13"/>
        <end position="24"/>
    </location>
</feature>
<dbReference type="AlphaFoldDB" id="A0A6J4M4D8"/>
<feature type="non-terminal residue" evidence="2">
    <location>
        <position position="1"/>
    </location>
</feature>
<protein>
    <submittedName>
        <fullName evidence="2">Uncharacterized protein</fullName>
    </submittedName>
</protein>
<dbReference type="EMBL" id="CADCTX010000742">
    <property type="protein sequence ID" value="CAA9345830.1"/>
    <property type="molecule type" value="Genomic_DNA"/>
</dbReference>
<feature type="compositionally biased region" description="Basic and acidic residues" evidence="1">
    <location>
        <begin position="25"/>
        <end position="41"/>
    </location>
</feature>
<organism evidence="2">
    <name type="scientific">uncultured Gemmatimonadaceae bacterium</name>
    <dbReference type="NCBI Taxonomy" id="246130"/>
    <lineage>
        <taxon>Bacteria</taxon>
        <taxon>Pseudomonadati</taxon>
        <taxon>Gemmatimonadota</taxon>
        <taxon>Gemmatimonadia</taxon>
        <taxon>Gemmatimonadales</taxon>
        <taxon>Gemmatimonadaceae</taxon>
        <taxon>environmental samples</taxon>
    </lineage>
</organism>
<reference evidence="2" key="1">
    <citation type="submission" date="2020-02" db="EMBL/GenBank/DDBJ databases">
        <authorList>
            <person name="Meier V. D."/>
        </authorList>
    </citation>
    <scope>NUCLEOTIDE SEQUENCE</scope>
    <source>
        <strain evidence="2">AVDCRST_MAG40</strain>
    </source>
</reference>
<proteinExistence type="predicted"/>
<gene>
    <name evidence="2" type="ORF">AVDCRST_MAG40-2627</name>
</gene>
<feature type="region of interest" description="Disordered" evidence="1">
    <location>
        <begin position="1"/>
        <end position="68"/>
    </location>
</feature>
<feature type="compositionally biased region" description="Basic and acidic residues" evidence="1">
    <location>
        <begin position="1"/>
        <end position="11"/>
    </location>
</feature>
<feature type="non-terminal residue" evidence="2">
    <location>
        <position position="68"/>
    </location>
</feature>
<evidence type="ECO:0000313" key="2">
    <source>
        <dbReference type="EMBL" id="CAA9345830.1"/>
    </source>
</evidence>
<sequence>GYGHHLAEVPGRHPPRGARAPRPRARAEGARHRLRGADRADPGAVAGHDARLPSGHRHRGRARARPGL</sequence>
<name>A0A6J4M4D8_9BACT</name>
<accession>A0A6J4M4D8</accession>